<gene>
    <name evidence="2" type="ORF">NRE15_12040</name>
</gene>
<protein>
    <submittedName>
        <fullName evidence="2">LURP-one-related family protein</fullName>
    </submittedName>
</protein>
<dbReference type="RefSeq" id="WP_313793124.1">
    <property type="nucleotide sequence ID" value="NZ_CP102453.1"/>
</dbReference>
<proteinExistence type="inferred from homology"/>
<dbReference type="Gene3D" id="2.40.160.200">
    <property type="entry name" value="LURP1-related"/>
    <property type="match status" value="1"/>
</dbReference>
<evidence type="ECO:0000313" key="3">
    <source>
        <dbReference type="Proteomes" id="UP001315967"/>
    </source>
</evidence>
<dbReference type="Proteomes" id="UP001315967">
    <property type="component" value="Chromosome"/>
</dbReference>
<sequence>MQLYMEQKMFSFKQDFDVFDEDGQPVYHVEGKMFSFGRQMTIYDAKTHSELAFIKQKTLAWLQTLDIFRNGQLEGSVTKKFSLFKPQYDIKQLGWKIEGDVWGYDYQILDDEGYLIASINKKVWSWSDAFEINIYDDEDYYVDPVIVMAVVIAIDVAKDNS</sequence>
<dbReference type="InterPro" id="IPR038595">
    <property type="entry name" value="LOR_sf"/>
</dbReference>
<dbReference type="Pfam" id="PF04525">
    <property type="entry name" value="LOR"/>
    <property type="match status" value="1"/>
</dbReference>
<evidence type="ECO:0000256" key="1">
    <source>
        <dbReference type="ARBA" id="ARBA00005437"/>
    </source>
</evidence>
<reference evidence="2 3" key="1">
    <citation type="submission" date="2022-08" db="EMBL/GenBank/DDBJ databases">
        <title>Aerococcaceae sp. nov isolated from spoiled eye mask.</title>
        <authorList>
            <person name="Zhou G."/>
            <person name="Xie X.-B."/>
            <person name="Shi Q.-S."/>
            <person name="Wang Y.-S."/>
            <person name="Wen X."/>
            <person name="Peng H."/>
            <person name="Yang X.-J."/>
            <person name="Tao H.-B."/>
            <person name="Huang X.-M."/>
        </authorList>
    </citation>
    <scope>NUCLEOTIDE SEQUENCE [LARGE SCALE GENOMIC DNA]</scope>
    <source>
        <strain evidence="3">DM20194951</strain>
    </source>
</reference>
<dbReference type="EMBL" id="CP102453">
    <property type="protein sequence ID" value="UUX33620.1"/>
    <property type="molecule type" value="Genomic_DNA"/>
</dbReference>
<comment type="similarity">
    <text evidence="1">Belongs to the LOR family.</text>
</comment>
<name>A0ABY5P564_9LACT</name>
<dbReference type="SUPFAM" id="SSF54518">
    <property type="entry name" value="Tubby C-terminal domain-like"/>
    <property type="match status" value="1"/>
</dbReference>
<keyword evidence="3" id="KW-1185">Reference proteome</keyword>
<evidence type="ECO:0000313" key="2">
    <source>
        <dbReference type="EMBL" id="UUX33620.1"/>
    </source>
</evidence>
<organism evidence="2 3">
    <name type="scientific">Fundicoccus culcitae</name>
    <dbReference type="NCBI Taxonomy" id="2969821"/>
    <lineage>
        <taxon>Bacteria</taxon>
        <taxon>Bacillati</taxon>
        <taxon>Bacillota</taxon>
        <taxon>Bacilli</taxon>
        <taxon>Lactobacillales</taxon>
        <taxon>Aerococcaceae</taxon>
        <taxon>Fundicoccus</taxon>
    </lineage>
</organism>
<dbReference type="InterPro" id="IPR025659">
    <property type="entry name" value="Tubby-like_C"/>
</dbReference>
<accession>A0ABY5P564</accession>
<dbReference type="InterPro" id="IPR007612">
    <property type="entry name" value="LOR"/>
</dbReference>